<gene>
    <name evidence="2" type="ORF">AHMF7605_07850</name>
</gene>
<keyword evidence="1" id="KW-1133">Transmembrane helix</keyword>
<feature type="transmembrane region" description="Helical" evidence="1">
    <location>
        <begin position="20"/>
        <end position="42"/>
    </location>
</feature>
<dbReference type="Proteomes" id="UP000240357">
    <property type="component" value="Unassembled WGS sequence"/>
</dbReference>
<proteinExistence type="predicted"/>
<keyword evidence="1" id="KW-0472">Membrane</keyword>
<comment type="caution">
    <text evidence="2">The sequence shown here is derived from an EMBL/GenBank/DDBJ whole genome shotgun (WGS) entry which is preliminary data.</text>
</comment>
<evidence type="ECO:0000313" key="3">
    <source>
        <dbReference type="Proteomes" id="UP000240357"/>
    </source>
</evidence>
<keyword evidence="3" id="KW-1185">Reference proteome</keyword>
<evidence type="ECO:0000256" key="1">
    <source>
        <dbReference type="SAM" id="Phobius"/>
    </source>
</evidence>
<organism evidence="2 3">
    <name type="scientific">Adhaeribacter arboris</name>
    <dbReference type="NCBI Taxonomy" id="2072846"/>
    <lineage>
        <taxon>Bacteria</taxon>
        <taxon>Pseudomonadati</taxon>
        <taxon>Bacteroidota</taxon>
        <taxon>Cytophagia</taxon>
        <taxon>Cytophagales</taxon>
        <taxon>Hymenobacteraceae</taxon>
        <taxon>Adhaeribacter</taxon>
    </lineage>
</organism>
<sequence>MTFAVFILIQKISLKNSALLTKMAALTFGVFLCHFVFVQLAYDLIYPLSALPALVKFFNGSIYIWHFLVYYLVAEPK</sequence>
<keyword evidence="1" id="KW-0812">Transmembrane</keyword>
<accession>A0A2T2YD70</accession>
<feature type="transmembrane region" description="Helical" evidence="1">
    <location>
        <begin position="54"/>
        <end position="73"/>
    </location>
</feature>
<evidence type="ECO:0000313" key="2">
    <source>
        <dbReference type="EMBL" id="PSR53443.1"/>
    </source>
</evidence>
<dbReference type="AlphaFoldDB" id="A0A2T2YD70"/>
<dbReference type="EMBL" id="PYFT01000001">
    <property type="protein sequence ID" value="PSR53443.1"/>
    <property type="molecule type" value="Genomic_DNA"/>
</dbReference>
<name>A0A2T2YD70_9BACT</name>
<protein>
    <submittedName>
        <fullName evidence="2">Uncharacterized protein</fullName>
    </submittedName>
</protein>
<reference evidence="2 3" key="1">
    <citation type="submission" date="2018-03" db="EMBL/GenBank/DDBJ databases">
        <title>Adhaeribacter sp. HMF7605 Genome sequencing and assembly.</title>
        <authorList>
            <person name="Kang H."/>
            <person name="Kang J."/>
            <person name="Cha I."/>
            <person name="Kim H."/>
            <person name="Joh K."/>
        </authorList>
    </citation>
    <scope>NUCLEOTIDE SEQUENCE [LARGE SCALE GENOMIC DNA]</scope>
    <source>
        <strain evidence="2 3">HMF7605</strain>
    </source>
</reference>